<evidence type="ECO:0008006" key="14">
    <source>
        <dbReference type="Google" id="ProtNLM"/>
    </source>
</evidence>
<dbReference type="Gene3D" id="3.40.50.300">
    <property type="entry name" value="P-loop containing nucleotide triphosphate hydrolases"/>
    <property type="match status" value="2"/>
</dbReference>
<feature type="transmembrane region" description="Helical" evidence="9">
    <location>
        <begin position="26"/>
        <end position="44"/>
    </location>
</feature>
<keyword evidence="8 9" id="KW-0472">Membrane</keyword>
<evidence type="ECO:0000256" key="8">
    <source>
        <dbReference type="ARBA" id="ARBA00023136"/>
    </source>
</evidence>
<feature type="transmembrane region" description="Helical" evidence="9">
    <location>
        <begin position="428"/>
        <end position="452"/>
    </location>
</feature>
<dbReference type="InterPro" id="IPR003593">
    <property type="entry name" value="AAA+_ATPase"/>
</dbReference>
<name>A0AAD5VYM5_9AGAR</name>
<dbReference type="EMBL" id="JANIEX010000337">
    <property type="protein sequence ID" value="KAJ3568574.1"/>
    <property type="molecule type" value="Genomic_DNA"/>
</dbReference>
<dbReference type="CDD" id="cd18604">
    <property type="entry name" value="ABC_6TM_VMR1_D2_like"/>
    <property type="match status" value="1"/>
</dbReference>
<dbReference type="Pfam" id="PF00005">
    <property type="entry name" value="ABC_tran"/>
    <property type="match status" value="2"/>
</dbReference>
<keyword evidence="4" id="KW-0677">Repeat</keyword>
<keyword evidence="5" id="KW-0547">Nucleotide-binding</keyword>
<feature type="transmembrane region" description="Helical" evidence="9">
    <location>
        <begin position="145"/>
        <end position="166"/>
    </location>
</feature>
<dbReference type="InterPro" id="IPR050173">
    <property type="entry name" value="ABC_transporter_C-like"/>
</dbReference>
<keyword evidence="3 9" id="KW-0812">Transmembrane</keyword>
<evidence type="ECO:0000259" key="10">
    <source>
        <dbReference type="PROSITE" id="PS50893"/>
    </source>
</evidence>
<dbReference type="GO" id="GO:0005524">
    <property type="term" value="F:ATP binding"/>
    <property type="evidence" value="ECO:0007669"/>
    <property type="project" value="UniProtKB-KW"/>
</dbReference>
<evidence type="ECO:0000256" key="5">
    <source>
        <dbReference type="ARBA" id="ARBA00022741"/>
    </source>
</evidence>
<dbReference type="CDD" id="cd03250">
    <property type="entry name" value="ABCC_MRP_domain1"/>
    <property type="match status" value="1"/>
</dbReference>
<dbReference type="InterPro" id="IPR011527">
    <property type="entry name" value="ABC1_TM_dom"/>
</dbReference>
<dbReference type="SMART" id="SM00382">
    <property type="entry name" value="AAA"/>
    <property type="match status" value="2"/>
</dbReference>
<comment type="subcellular location">
    <subcellularLocation>
        <location evidence="1">Membrane</location>
        <topology evidence="1">Multi-pass membrane protein</topology>
    </subcellularLocation>
</comment>
<keyword evidence="13" id="KW-1185">Reference proteome</keyword>
<dbReference type="FunFam" id="1.20.1560.10:FF:000013">
    <property type="entry name" value="ABC transporter C family member 2"/>
    <property type="match status" value="1"/>
</dbReference>
<keyword evidence="2" id="KW-0813">Transport</keyword>
<feature type="domain" description="ABC transporter" evidence="10">
    <location>
        <begin position="569"/>
        <end position="798"/>
    </location>
</feature>
<proteinExistence type="predicted"/>
<feature type="transmembrane region" description="Helical" evidence="9">
    <location>
        <begin position="844"/>
        <end position="867"/>
    </location>
</feature>
<accession>A0AAD5VYM5</accession>
<evidence type="ECO:0000256" key="6">
    <source>
        <dbReference type="ARBA" id="ARBA00022840"/>
    </source>
</evidence>
<dbReference type="PROSITE" id="PS50893">
    <property type="entry name" value="ABC_TRANSPORTER_2"/>
    <property type="match status" value="2"/>
</dbReference>
<evidence type="ECO:0000256" key="1">
    <source>
        <dbReference type="ARBA" id="ARBA00004141"/>
    </source>
</evidence>
<dbReference type="GO" id="GO:0016887">
    <property type="term" value="F:ATP hydrolysis activity"/>
    <property type="evidence" value="ECO:0007669"/>
    <property type="project" value="InterPro"/>
</dbReference>
<evidence type="ECO:0000256" key="3">
    <source>
        <dbReference type="ARBA" id="ARBA00022692"/>
    </source>
</evidence>
<keyword evidence="7 9" id="KW-1133">Transmembrane helix</keyword>
<feature type="transmembrane region" description="Helical" evidence="9">
    <location>
        <begin position="293"/>
        <end position="316"/>
    </location>
</feature>
<dbReference type="Gene3D" id="1.20.1560.10">
    <property type="entry name" value="ABC transporter type 1, transmembrane domain"/>
    <property type="match status" value="2"/>
</dbReference>
<dbReference type="PROSITE" id="PS50929">
    <property type="entry name" value="ABC_TM1F"/>
    <property type="match status" value="2"/>
</dbReference>
<sequence>MTTELQLPIYPARFHQNVPEDPIRNLLAGVAVLSATSLGLSYILRRPFWGPAERVSDAHAGHHSQTADGVQPKSRHVHIGKRYTWTRVILDAFLLYLTGAGLNREAFVEIAGLSWCSLKSEAICYLYALLLASMAIMLRNRSPWLTTILLHHDFSMLVILSVYVYQDLWPLALKSTKSLDTLDTSLITKIIFLFMDGMIFPVVTPYLTTFSEGRDGQGLSLWSQLTYSYLDNLIFFSKPDVILESIPPLDPEDRCENLTQRIRPLLRREKLGNRHLFWHIFYEFRMEFIQMSFLQLSHTLLYLLGPIGINGLLKYLEGKDESSRFRPWVWIFLIFFGPSARTIMLQLYTSESNHAMVQFESMLLRIVYDYSLRMRTHAHAPNTESKQASSVQAGKINNLATSDATNIANGVGLFIIVLYSPVMFIQSMWFLFTILQWSAIIACVVMMLLLPLPARFSESLRNLQKARTKKTDTRVQRTIEIMSMARTIKLLGWGPRAKRQLDEIRQEELEQTKKYKFTELSTANLKPMLHAHGKTAKVSFDRFDDFIRNTELVDDATHLTNAVYTSDAIGFRDCSFTWSSTNPSTFSLKINGDVIFKPGLTLIAGPTGCGKTSMLMSLLGEMYLVSPTVSSQAWYPHKHQIAYAAQDSWIQSGTQNILFGLPYDGARYEQVITQCGLRRDLALWPDSDLTQIGERGLTLSGGQRARVTLARAVYSTAKILLLDDTFAALDTQTARWITRFCFQGTLIEGRTVILVTHHLELLRPISNAIVTIDSQGSCVYEANEISADLGDDGAESPYLPTEVPELVNDTSQTLNATELDESGGNYSRREAYGLYLSNMSSHPALLWVAITLLLAGNDACIVLQTFWMGDWASAYENYPPSTISAPYYLSILIGMIVVSVSLYSTNFLLFVYGSLRASKRIHSTLFSSVLGCTWKWLDATPTARVVVRATQDMYTVDDPLPYDFRRVFELNISLLGRVMAIGVFSPWYIIPAIFTALLGFTIGRVYMRAQLPVRRMMSNLKTPVLAHLSETMDGLVSIRAYHAQEQYTKHFMERVDRYSRLAMSYWAMNRWVSIRSDILGAFFTAGLSIYMVYGTRIGAAKTGFSLTMSFTLSTLILTWVRMVNKIELDANSLERIRDYTALEQERTVSEIEPPAYWPSKGDLRVVELSAKYTKDGEDVLKNISFEIKNGERIGIVGRTGAGKSSLTLSLLQCLVTRGEVYLDGIPTSKLSVATLRSKFTVIPQTPDLFNGTLRDNLDPFHDYEDADILSALQSVGLHLLQKDHGQQSLLDSQVVGRGDNFSVGQRQIIALTRALLQRNKILMLDEATSAIDYEADTAIQNFLRNELRDVTILTVAHRLRTVMDFDKIMVLKEGQIVEFDRPKTLLQKEQGYFREMVDNSGDRNELYALAGV</sequence>
<feature type="transmembrane region" description="Helical" evidence="9">
    <location>
        <begin position="887"/>
        <end position="909"/>
    </location>
</feature>
<dbReference type="Proteomes" id="UP001213000">
    <property type="component" value="Unassembled WGS sequence"/>
</dbReference>
<dbReference type="InterPro" id="IPR017871">
    <property type="entry name" value="ABC_transporter-like_CS"/>
</dbReference>
<dbReference type="CDD" id="cd18596">
    <property type="entry name" value="ABC_6TM_VMR1_D1_like"/>
    <property type="match status" value="1"/>
</dbReference>
<protein>
    <recommendedName>
        <fullName evidence="14">P-loop containing nucleoside triphosphate hydrolase protein</fullName>
    </recommendedName>
</protein>
<feature type="domain" description="ABC transporter" evidence="10">
    <location>
        <begin position="1163"/>
        <end position="1398"/>
    </location>
</feature>
<dbReference type="InterPro" id="IPR036640">
    <property type="entry name" value="ABC1_TM_sf"/>
</dbReference>
<evidence type="ECO:0000256" key="9">
    <source>
        <dbReference type="SAM" id="Phobius"/>
    </source>
</evidence>
<gene>
    <name evidence="12" type="ORF">NP233_g5623</name>
</gene>
<feature type="transmembrane region" description="Helical" evidence="9">
    <location>
        <begin position="186"/>
        <end position="207"/>
    </location>
</feature>
<organism evidence="12 13">
    <name type="scientific">Leucocoprinus birnbaumii</name>
    <dbReference type="NCBI Taxonomy" id="56174"/>
    <lineage>
        <taxon>Eukaryota</taxon>
        <taxon>Fungi</taxon>
        <taxon>Dikarya</taxon>
        <taxon>Basidiomycota</taxon>
        <taxon>Agaricomycotina</taxon>
        <taxon>Agaricomycetes</taxon>
        <taxon>Agaricomycetidae</taxon>
        <taxon>Agaricales</taxon>
        <taxon>Agaricineae</taxon>
        <taxon>Agaricaceae</taxon>
        <taxon>Leucocoprinus</taxon>
    </lineage>
</organism>
<dbReference type="GO" id="GO:0140359">
    <property type="term" value="F:ABC-type transporter activity"/>
    <property type="evidence" value="ECO:0007669"/>
    <property type="project" value="InterPro"/>
</dbReference>
<dbReference type="GO" id="GO:0016020">
    <property type="term" value="C:membrane"/>
    <property type="evidence" value="ECO:0007669"/>
    <property type="project" value="UniProtKB-SubCell"/>
</dbReference>
<dbReference type="InterPro" id="IPR003439">
    <property type="entry name" value="ABC_transporter-like_ATP-bd"/>
</dbReference>
<reference evidence="12" key="1">
    <citation type="submission" date="2022-07" db="EMBL/GenBank/DDBJ databases">
        <title>Genome Sequence of Leucocoprinus birnbaumii.</title>
        <authorList>
            <person name="Buettner E."/>
        </authorList>
    </citation>
    <scope>NUCLEOTIDE SEQUENCE</scope>
    <source>
        <strain evidence="12">VT141</strain>
    </source>
</reference>
<keyword evidence="6" id="KW-0067">ATP-binding</keyword>
<dbReference type="PROSITE" id="PS00211">
    <property type="entry name" value="ABC_TRANSPORTER_1"/>
    <property type="match status" value="1"/>
</dbReference>
<feature type="transmembrane region" description="Helical" evidence="9">
    <location>
        <begin position="328"/>
        <end position="348"/>
    </location>
</feature>
<evidence type="ECO:0000313" key="12">
    <source>
        <dbReference type="EMBL" id="KAJ3568574.1"/>
    </source>
</evidence>
<feature type="domain" description="ABC transmembrane type-1" evidence="11">
    <location>
        <begin position="848"/>
        <end position="1128"/>
    </location>
</feature>
<feature type="transmembrane region" description="Helical" evidence="9">
    <location>
        <begin position="1072"/>
        <end position="1093"/>
    </location>
</feature>
<feature type="transmembrane region" description="Helical" evidence="9">
    <location>
        <begin position="404"/>
        <end position="422"/>
    </location>
</feature>
<feature type="transmembrane region" description="Helical" evidence="9">
    <location>
        <begin position="987"/>
        <end position="1007"/>
    </location>
</feature>
<dbReference type="SUPFAM" id="SSF52540">
    <property type="entry name" value="P-loop containing nucleoside triphosphate hydrolases"/>
    <property type="match status" value="2"/>
</dbReference>
<dbReference type="FunFam" id="3.40.50.300:FF:000838">
    <property type="entry name" value="ABC multidrug transporter (Eurofung)"/>
    <property type="match status" value="1"/>
</dbReference>
<dbReference type="InterPro" id="IPR027417">
    <property type="entry name" value="P-loop_NTPase"/>
</dbReference>
<dbReference type="PANTHER" id="PTHR24223:SF356">
    <property type="entry name" value="ATP-BINDING CASSETTE TRANSPORTER ABC4"/>
    <property type="match status" value="1"/>
</dbReference>
<evidence type="ECO:0000256" key="2">
    <source>
        <dbReference type="ARBA" id="ARBA00022448"/>
    </source>
</evidence>
<evidence type="ECO:0000313" key="13">
    <source>
        <dbReference type="Proteomes" id="UP001213000"/>
    </source>
</evidence>
<dbReference type="CDD" id="cd03244">
    <property type="entry name" value="ABCC_MRP_domain2"/>
    <property type="match status" value="1"/>
</dbReference>
<evidence type="ECO:0000259" key="11">
    <source>
        <dbReference type="PROSITE" id="PS50929"/>
    </source>
</evidence>
<feature type="domain" description="ABC transmembrane type-1" evidence="11">
    <location>
        <begin position="293"/>
        <end position="515"/>
    </location>
</feature>
<dbReference type="SUPFAM" id="SSF90123">
    <property type="entry name" value="ABC transporter transmembrane region"/>
    <property type="match status" value="2"/>
</dbReference>
<evidence type="ECO:0000256" key="7">
    <source>
        <dbReference type="ARBA" id="ARBA00022989"/>
    </source>
</evidence>
<comment type="caution">
    <text evidence="12">The sequence shown here is derived from an EMBL/GenBank/DDBJ whole genome shotgun (WGS) entry which is preliminary data.</text>
</comment>
<dbReference type="PANTHER" id="PTHR24223">
    <property type="entry name" value="ATP-BINDING CASSETTE SUB-FAMILY C"/>
    <property type="match status" value="1"/>
</dbReference>
<evidence type="ECO:0000256" key="4">
    <source>
        <dbReference type="ARBA" id="ARBA00022737"/>
    </source>
</evidence>
<dbReference type="Pfam" id="PF00664">
    <property type="entry name" value="ABC_membrane"/>
    <property type="match status" value="2"/>
</dbReference>